<feature type="domain" description="Agenet" evidence="2">
    <location>
        <begin position="456"/>
        <end position="519"/>
    </location>
</feature>
<feature type="compositionally biased region" description="Polar residues" evidence="1">
    <location>
        <begin position="708"/>
        <end position="750"/>
    </location>
</feature>
<feature type="region of interest" description="Disordered" evidence="1">
    <location>
        <begin position="1"/>
        <end position="20"/>
    </location>
</feature>
<dbReference type="InterPro" id="IPR014002">
    <property type="entry name" value="Agenet_dom_plant"/>
</dbReference>
<dbReference type="InterPro" id="IPR055274">
    <property type="entry name" value="SWO1"/>
</dbReference>
<proteinExistence type="predicted"/>
<feature type="region of interest" description="Disordered" evidence="1">
    <location>
        <begin position="615"/>
        <end position="832"/>
    </location>
</feature>
<keyword evidence="4" id="KW-1185">Reference proteome</keyword>
<feature type="region of interest" description="Disordered" evidence="1">
    <location>
        <begin position="37"/>
        <end position="59"/>
    </location>
</feature>
<feature type="compositionally biased region" description="Basic and acidic residues" evidence="1">
    <location>
        <begin position="1"/>
        <end position="17"/>
    </location>
</feature>
<dbReference type="AlphaFoldDB" id="A0A8T0J9T5"/>
<gene>
    <name evidence="3" type="ORF">KC19_1G209100</name>
</gene>
<dbReference type="CDD" id="cd20405">
    <property type="entry name" value="Tudor_Agenet_AtDUF_rpt1_3"/>
    <property type="match status" value="1"/>
</dbReference>
<dbReference type="SMART" id="SM00743">
    <property type="entry name" value="Agenet"/>
    <property type="match status" value="2"/>
</dbReference>
<reference evidence="3" key="1">
    <citation type="submission" date="2020-06" db="EMBL/GenBank/DDBJ databases">
        <title>WGS assembly of Ceratodon purpureus strain R40.</title>
        <authorList>
            <person name="Carey S.B."/>
            <person name="Jenkins J."/>
            <person name="Shu S."/>
            <person name="Lovell J.T."/>
            <person name="Sreedasyam A."/>
            <person name="Maumus F."/>
            <person name="Tiley G.P."/>
            <person name="Fernandez-Pozo N."/>
            <person name="Barry K."/>
            <person name="Chen C."/>
            <person name="Wang M."/>
            <person name="Lipzen A."/>
            <person name="Daum C."/>
            <person name="Saski C.A."/>
            <person name="Payton A.C."/>
            <person name="Mcbreen J.C."/>
            <person name="Conrad R.E."/>
            <person name="Kollar L.M."/>
            <person name="Olsson S."/>
            <person name="Huttunen S."/>
            <person name="Landis J.B."/>
            <person name="Wickett N.J."/>
            <person name="Johnson M.G."/>
            <person name="Rensing S.A."/>
            <person name="Grimwood J."/>
            <person name="Schmutz J."/>
            <person name="Mcdaniel S.F."/>
        </authorList>
    </citation>
    <scope>NUCLEOTIDE SEQUENCE</scope>
    <source>
        <strain evidence="3">R40</strain>
    </source>
</reference>
<dbReference type="OrthoDB" id="433924at2759"/>
<evidence type="ECO:0000259" key="2">
    <source>
        <dbReference type="SMART" id="SM00743"/>
    </source>
</evidence>
<evidence type="ECO:0000256" key="1">
    <source>
        <dbReference type="SAM" id="MobiDB-lite"/>
    </source>
</evidence>
<accession>A0A8T0J9T5</accession>
<dbReference type="PANTHER" id="PTHR48429">
    <property type="entry name" value="AGENET DOMAIN-CONTAINING PROTEIN"/>
    <property type="match status" value="1"/>
</dbReference>
<evidence type="ECO:0000313" key="4">
    <source>
        <dbReference type="Proteomes" id="UP000822688"/>
    </source>
</evidence>
<sequence length="866" mass="93527">MDLNLEMRAEPDPHVETSQEELDLALKEVQDLFNKIDAPTAMGTGNSKSSSAGLNGSISTSASDLKEAEVVLAAGSPGSHPDKIPWPRISVYNPSHKGTGGEDDLLTTLKLTSDEAHHGETGIFRQPQSAVPASYSILPLERLTGVFKYKQNAVKDPSPKTSCHENDAPICKLTQDEKHREEVMAAVAEPGIGSKEIFLQNFFPETSNVEVPEAVPKPPSVHREHSIGKGCVEVESSGPTEATQQLQVENQELNPGSSALPTTFSGLFKSILASENPSSQLVETANLSNGLLATSAGVSAVNNQAVQDIANTTTKLMLDSLNQPPRRLEPSRNLRVENAIESRNRVKPNAAVPALGGRPDSYREARVASAATTASAAASAARNAVQAAEASIEALAQLGINNGNLYQGRNSFINPQPLQVASGNGPVAAGVKRTFQDRRPPSVGQNGGKSTTGTLDLIKVGSTVEVMPEEDGLQGGWFIAKVLSMKPKEALVVYDDLMTDDGRSHLEESFPLHCSREEDTFGTTVPGAHGWIRPVHPFSSSQKRGYCTMVHENWVVGDHVDAFVEDGWWEGIIEDLNESDETRITVFFPGDSSTMVVRSWNVRPSLIWKKGEWRPCRGDSVEQDGPPSKRQKTNTPKAKVEREQTKTKVAPAKTPVQERKKTPEPLGITSTRQSARASRSDSKGLVLYSKNTGTGQDLITPGRELRSGTRSNPSTTQTKVPVNSKTPASKKATVNTPTSKDIMNGSSPLTRSKRNEAAVTPEPSWDVRRLPTSLQKESSESPLNTVRGNTPLTRSVKKELVGASQDSVRGKTPSRRSQPKSKIEVSRNSASEKALAIIVQPKEEPQTRARTRAQILAVKKVCISDL</sequence>
<feature type="compositionally biased region" description="Polar residues" evidence="1">
    <location>
        <begin position="772"/>
        <end position="793"/>
    </location>
</feature>
<evidence type="ECO:0000313" key="3">
    <source>
        <dbReference type="EMBL" id="KAG0591882.1"/>
    </source>
</evidence>
<dbReference type="Pfam" id="PF05641">
    <property type="entry name" value="Agenet"/>
    <property type="match status" value="1"/>
</dbReference>
<comment type="caution">
    <text evidence="3">The sequence shown here is derived from an EMBL/GenBank/DDBJ whole genome shotgun (WGS) entry which is preliminary data.</text>
</comment>
<name>A0A8T0J9T5_CERPU</name>
<dbReference type="InterPro" id="IPR008395">
    <property type="entry name" value="Agenet-like_dom"/>
</dbReference>
<feature type="domain" description="Agenet" evidence="2">
    <location>
        <begin position="552"/>
        <end position="610"/>
    </location>
</feature>
<dbReference type="EMBL" id="CM026421">
    <property type="protein sequence ID" value="KAG0591882.1"/>
    <property type="molecule type" value="Genomic_DNA"/>
</dbReference>
<feature type="compositionally biased region" description="Polar residues" evidence="1">
    <location>
        <begin position="43"/>
        <end position="59"/>
    </location>
</feature>
<organism evidence="3 4">
    <name type="scientific">Ceratodon purpureus</name>
    <name type="common">Fire moss</name>
    <name type="synonym">Dicranum purpureum</name>
    <dbReference type="NCBI Taxonomy" id="3225"/>
    <lineage>
        <taxon>Eukaryota</taxon>
        <taxon>Viridiplantae</taxon>
        <taxon>Streptophyta</taxon>
        <taxon>Embryophyta</taxon>
        <taxon>Bryophyta</taxon>
        <taxon>Bryophytina</taxon>
        <taxon>Bryopsida</taxon>
        <taxon>Dicranidae</taxon>
        <taxon>Pseudoditrichales</taxon>
        <taxon>Ditrichaceae</taxon>
        <taxon>Ceratodon</taxon>
    </lineage>
</organism>
<dbReference type="PANTHER" id="PTHR48429:SF1">
    <property type="entry name" value="AGENET DOMAIN-CONTAINING PROTEIN"/>
    <property type="match status" value="1"/>
</dbReference>
<protein>
    <recommendedName>
        <fullName evidence="2">Agenet domain-containing protein</fullName>
    </recommendedName>
</protein>
<dbReference type="Proteomes" id="UP000822688">
    <property type="component" value="Chromosome 1"/>
</dbReference>